<name>A0A1F4PMH9_UNCK3</name>
<keyword evidence="2" id="KW-0472">Membrane</keyword>
<reference evidence="3 4" key="1">
    <citation type="journal article" date="2016" name="Nat. Commun.">
        <title>Thousands of microbial genomes shed light on interconnected biogeochemical processes in an aquifer system.</title>
        <authorList>
            <person name="Anantharaman K."/>
            <person name="Brown C.T."/>
            <person name="Hug L.A."/>
            <person name="Sharon I."/>
            <person name="Castelle C.J."/>
            <person name="Probst A.J."/>
            <person name="Thomas B.C."/>
            <person name="Singh A."/>
            <person name="Wilkins M.J."/>
            <person name="Karaoz U."/>
            <person name="Brodie E.L."/>
            <person name="Williams K.H."/>
            <person name="Hubbard S.S."/>
            <person name="Banfield J.F."/>
        </authorList>
    </citation>
    <scope>NUCLEOTIDE SEQUENCE [LARGE SCALE GENOMIC DNA]</scope>
</reference>
<protein>
    <submittedName>
        <fullName evidence="3">Uncharacterized protein</fullName>
    </submittedName>
</protein>
<evidence type="ECO:0000313" key="3">
    <source>
        <dbReference type="EMBL" id="OGB84877.1"/>
    </source>
</evidence>
<keyword evidence="2" id="KW-1133">Transmembrane helix</keyword>
<sequence>MRNNNLGDGGADPKPMPQPDQPTISSTTTKAGLIVAALVVIGGAAWYFGGSDLVNKSGGEVLGVSSGYQAVFLVNGQVYFGKLEAATDDALVLRDIYYLKVTQALQPANDDETATQQPNIQLVKLGSELHGPQDEMYLEQDKVLFWENMKDDSKVVEAIKKYQETK</sequence>
<evidence type="ECO:0000256" key="2">
    <source>
        <dbReference type="SAM" id="Phobius"/>
    </source>
</evidence>
<organism evidence="3 4">
    <name type="scientific">candidate division Kazan bacterium RIFCSPLOWO2_01_FULL_48_13</name>
    <dbReference type="NCBI Taxonomy" id="1798539"/>
    <lineage>
        <taxon>Bacteria</taxon>
        <taxon>Bacteria division Kazan-3B-28</taxon>
    </lineage>
</organism>
<keyword evidence="2" id="KW-0812">Transmembrane</keyword>
<dbReference type="EMBL" id="METE01000019">
    <property type="protein sequence ID" value="OGB84877.1"/>
    <property type="molecule type" value="Genomic_DNA"/>
</dbReference>
<gene>
    <name evidence="3" type="ORF">A2994_00160</name>
</gene>
<dbReference type="Proteomes" id="UP000179010">
    <property type="component" value="Unassembled WGS sequence"/>
</dbReference>
<dbReference type="AlphaFoldDB" id="A0A1F4PMH9"/>
<evidence type="ECO:0000313" key="4">
    <source>
        <dbReference type="Proteomes" id="UP000179010"/>
    </source>
</evidence>
<feature type="transmembrane region" description="Helical" evidence="2">
    <location>
        <begin position="31"/>
        <end position="49"/>
    </location>
</feature>
<comment type="caution">
    <text evidence="3">The sequence shown here is derived from an EMBL/GenBank/DDBJ whole genome shotgun (WGS) entry which is preliminary data.</text>
</comment>
<evidence type="ECO:0000256" key="1">
    <source>
        <dbReference type="SAM" id="MobiDB-lite"/>
    </source>
</evidence>
<accession>A0A1F4PMH9</accession>
<proteinExistence type="predicted"/>
<feature type="region of interest" description="Disordered" evidence="1">
    <location>
        <begin position="1"/>
        <end position="25"/>
    </location>
</feature>